<protein>
    <submittedName>
        <fullName evidence="1">Uncharacterized protein</fullName>
    </submittedName>
</protein>
<dbReference type="Proteomes" id="UP000267096">
    <property type="component" value="Unassembled WGS sequence"/>
</dbReference>
<sequence>MKVSIRIHHHEIRVLIAIPDLEYEHPKAVIENVTSRSVERSREVKSNKAKRNISENRLRRSLSMNESNKKLEVVC</sequence>
<proteinExistence type="predicted"/>
<keyword evidence="2" id="KW-1185">Reference proteome</keyword>
<accession>A0A3P6QEM8</accession>
<dbReference type="EMBL" id="UYRR01021747">
    <property type="protein sequence ID" value="VDK31134.1"/>
    <property type="molecule type" value="Genomic_DNA"/>
</dbReference>
<organism evidence="1 2">
    <name type="scientific">Anisakis simplex</name>
    <name type="common">Herring worm</name>
    <dbReference type="NCBI Taxonomy" id="6269"/>
    <lineage>
        <taxon>Eukaryota</taxon>
        <taxon>Metazoa</taxon>
        <taxon>Ecdysozoa</taxon>
        <taxon>Nematoda</taxon>
        <taxon>Chromadorea</taxon>
        <taxon>Rhabditida</taxon>
        <taxon>Spirurina</taxon>
        <taxon>Ascaridomorpha</taxon>
        <taxon>Ascaridoidea</taxon>
        <taxon>Anisakidae</taxon>
        <taxon>Anisakis</taxon>
        <taxon>Anisakis simplex complex</taxon>
    </lineage>
</organism>
<evidence type="ECO:0000313" key="1">
    <source>
        <dbReference type="EMBL" id="VDK31134.1"/>
    </source>
</evidence>
<evidence type="ECO:0000313" key="2">
    <source>
        <dbReference type="Proteomes" id="UP000267096"/>
    </source>
</evidence>
<reference evidence="1 2" key="1">
    <citation type="submission" date="2018-11" db="EMBL/GenBank/DDBJ databases">
        <authorList>
            <consortium name="Pathogen Informatics"/>
        </authorList>
    </citation>
    <scope>NUCLEOTIDE SEQUENCE [LARGE SCALE GENOMIC DNA]</scope>
</reference>
<dbReference type="AlphaFoldDB" id="A0A3P6QEM8"/>
<gene>
    <name evidence="1" type="ORF">ASIM_LOCUS8234</name>
</gene>
<name>A0A3P6QEM8_ANISI</name>